<feature type="domain" description="N-acetyltransferase" evidence="3">
    <location>
        <begin position="8"/>
        <end position="174"/>
    </location>
</feature>
<dbReference type="EMBL" id="BJYK01000004">
    <property type="protein sequence ID" value="GEN80041.1"/>
    <property type="molecule type" value="Genomic_DNA"/>
</dbReference>
<comment type="caution">
    <text evidence="4">The sequence shown here is derived from an EMBL/GenBank/DDBJ whole genome shotgun (WGS) entry which is preliminary data.</text>
</comment>
<proteinExistence type="predicted"/>
<evidence type="ECO:0000313" key="4">
    <source>
        <dbReference type="EMBL" id="GEN80041.1"/>
    </source>
</evidence>
<dbReference type="PANTHER" id="PTHR43877:SF1">
    <property type="entry name" value="ACETYLTRANSFERASE"/>
    <property type="match status" value="1"/>
</dbReference>
<dbReference type="Proteomes" id="UP000321484">
    <property type="component" value="Unassembled WGS sequence"/>
</dbReference>
<keyword evidence="2" id="KW-0012">Acyltransferase</keyword>
<evidence type="ECO:0000313" key="5">
    <source>
        <dbReference type="Proteomes" id="UP000321484"/>
    </source>
</evidence>
<dbReference type="AlphaFoldDB" id="A0A511YXW9"/>
<dbReference type="InterPro" id="IPR016181">
    <property type="entry name" value="Acyl_CoA_acyltransferase"/>
</dbReference>
<reference evidence="4 5" key="1">
    <citation type="submission" date="2019-07" db="EMBL/GenBank/DDBJ databases">
        <title>Whole genome shotgun sequence of Actinotalea fermentans NBRC 105374.</title>
        <authorList>
            <person name="Hosoyama A."/>
            <person name="Uohara A."/>
            <person name="Ohji S."/>
            <person name="Ichikawa N."/>
        </authorList>
    </citation>
    <scope>NUCLEOTIDE SEQUENCE [LARGE SCALE GENOMIC DNA]</scope>
    <source>
        <strain evidence="4 5">NBRC 105374</strain>
    </source>
</reference>
<dbReference type="Pfam" id="PF00583">
    <property type="entry name" value="Acetyltransf_1"/>
    <property type="match status" value="1"/>
</dbReference>
<organism evidence="4 5">
    <name type="scientific">Actinotalea fermentans</name>
    <dbReference type="NCBI Taxonomy" id="43671"/>
    <lineage>
        <taxon>Bacteria</taxon>
        <taxon>Bacillati</taxon>
        <taxon>Actinomycetota</taxon>
        <taxon>Actinomycetes</taxon>
        <taxon>Micrococcales</taxon>
        <taxon>Cellulomonadaceae</taxon>
        <taxon>Actinotalea</taxon>
    </lineage>
</organism>
<gene>
    <name evidence="4" type="ORF">AFE02nite_17750</name>
</gene>
<protein>
    <submittedName>
        <fullName evidence="4">N-acetyltransferase</fullName>
    </submittedName>
</protein>
<keyword evidence="5" id="KW-1185">Reference proteome</keyword>
<evidence type="ECO:0000259" key="3">
    <source>
        <dbReference type="PROSITE" id="PS51186"/>
    </source>
</evidence>
<dbReference type="GO" id="GO:0016747">
    <property type="term" value="F:acyltransferase activity, transferring groups other than amino-acyl groups"/>
    <property type="evidence" value="ECO:0007669"/>
    <property type="project" value="InterPro"/>
</dbReference>
<dbReference type="Gene3D" id="3.40.630.30">
    <property type="match status" value="1"/>
</dbReference>
<dbReference type="InterPro" id="IPR000182">
    <property type="entry name" value="GNAT_dom"/>
</dbReference>
<dbReference type="SUPFAM" id="SSF55729">
    <property type="entry name" value="Acyl-CoA N-acyltransferases (Nat)"/>
    <property type="match status" value="1"/>
</dbReference>
<dbReference type="PROSITE" id="PS51186">
    <property type="entry name" value="GNAT"/>
    <property type="match status" value="1"/>
</dbReference>
<accession>A0A511YXW9</accession>
<dbReference type="InterPro" id="IPR050832">
    <property type="entry name" value="Bact_Acetyltransf"/>
</dbReference>
<dbReference type="PANTHER" id="PTHR43877">
    <property type="entry name" value="AMINOALKYLPHOSPHONATE N-ACETYLTRANSFERASE-RELATED-RELATED"/>
    <property type="match status" value="1"/>
</dbReference>
<evidence type="ECO:0000256" key="1">
    <source>
        <dbReference type="ARBA" id="ARBA00022679"/>
    </source>
</evidence>
<name>A0A511YXW9_9CELL</name>
<evidence type="ECO:0000256" key="2">
    <source>
        <dbReference type="ARBA" id="ARBA00023315"/>
    </source>
</evidence>
<dbReference type="RefSeq" id="WP_034249066.1">
    <property type="nucleotide sequence ID" value="NZ_BJYK01000004.1"/>
</dbReference>
<keyword evidence="1 4" id="KW-0808">Transferase</keyword>
<dbReference type="CDD" id="cd04301">
    <property type="entry name" value="NAT_SF"/>
    <property type="match status" value="1"/>
</dbReference>
<sequence length="185" mass="19735">MTSPVTSPVPRPATDDDVPAVVALVQSAYRGDASRAGWTTEADLLGGQRADDAMVRALLDVPGSTVLVLDDASAGDGSLLACCHVQERADGSCYVGMLAVRPDAQARGLGRVMLGAAEARARAAGAQRLEMTVIAQRAELIAWYERLGFADTGERSPFPYGDERFGVPLRPDLEFRHLVRSLPTR</sequence>